<evidence type="ECO:0000259" key="1">
    <source>
        <dbReference type="Pfam" id="PF19898"/>
    </source>
</evidence>
<feature type="domain" description="Zinc beta-ribbon finger putative" evidence="2">
    <location>
        <begin position="59"/>
        <end position="104"/>
    </location>
</feature>
<dbReference type="InterPro" id="IPR045951">
    <property type="entry name" value="DUF6371"/>
</dbReference>
<dbReference type="OrthoDB" id="1068350at2"/>
<evidence type="ECO:0000313" key="4">
    <source>
        <dbReference type="Proteomes" id="UP000245466"/>
    </source>
</evidence>
<accession>A0A2U1B3J6</accession>
<reference evidence="3 4" key="1">
    <citation type="submission" date="2018-04" db="EMBL/GenBank/DDBJ databases">
        <title>Genomic Encyclopedia of Type Strains, Phase IV (KMG-IV): sequencing the most valuable type-strain genomes for metagenomic binning, comparative biology and taxonomic classification.</title>
        <authorList>
            <person name="Goeker M."/>
        </authorList>
    </citation>
    <scope>NUCLEOTIDE SEQUENCE [LARGE SCALE GENOMIC DNA]</scope>
    <source>
        <strain evidence="3 4">DSM 100231</strain>
    </source>
</reference>
<dbReference type="AlphaFoldDB" id="A0A2U1B3J6"/>
<sequence>MIYRYILEPLPDAEFEKKRSKVAHCPCGKSNKDGKFAPYVGFEDRGHCHSCGVTFQAAHMCPECHQPNSFSRYIDTENADAYLADVVGKCLACTYHHTPKEYLVTGEQEQASPVKPKPKPIPAPARNITPAASYVPTDVFKGSLQAYQANHFTGFLQHLFGPDLTALLIARYFIGTSKHWPGATVFYQIDSEGGIRSGKIMLYHADTGKRVKDPVKGAGFVTWLHSALKLKDYQLSQCFFGEHLLKTEPRKPVGIVESEKTAIIASAYLPEFVWLATGGKGMLKEQKCHVLKGREVVLYPDLNAHEEWSRLASELSSVTSFTVSELLNSKAGEAERIAGLDLADYLIALNAEGIKPETKAQQQEEEPEFYHCTFEELTAILGHERAARKAEHYQQLSDRFQACKTYVLHTSNLLTTYRQSLNN</sequence>
<organism evidence="3 4">
    <name type="scientific">Pontibacter virosus</name>
    <dbReference type="NCBI Taxonomy" id="1765052"/>
    <lineage>
        <taxon>Bacteria</taxon>
        <taxon>Pseudomonadati</taxon>
        <taxon>Bacteroidota</taxon>
        <taxon>Cytophagia</taxon>
        <taxon>Cytophagales</taxon>
        <taxon>Hymenobacteraceae</taxon>
        <taxon>Pontibacter</taxon>
    </lineage>
</organism>
<evidence type="ECO:0000259" key="2">
    <source>
        <dbReference type="Pfam" id="PF21957"/>
    </source>
</evidence>
<feature type="domain" description="DUF6371" evidence="1">
    <location>
        <begin position="150"/>
        <end position="302"/>
    </location>
</feature>
<comment type="caution">
    <text evidence="3">The sequence shown here is derived from an EMBL/GenBank/DDBJ whole genome shotgun (WGS) entry which is preliminary data.</text>
</comment>
<evidence type="ECO:0008006" key="5">
    <source>
        <dbReference type="Google" id="ProtNLM"/>
    </source>
</evidence>
<evidence type="ECO:0000313" key="3">
    <source>
        <dbReference type="EMBL" id="PVY43264.1"/>
    </source>
</evidence>
<keyword evidence="4" id="KW-1185">Reference proteome</keyword>
<name>A0A2U1B3J6_9BACT</name>
<dbReference type="InterPro" id="IPR047731">
    <property type="entry name" value="Zinc_ribbon_put"/>
</dbReference>
<dbReference type="Pfam" id="PF19898">
    <property type="entry name" value="DUF6371"/>
    <property type="match status" value="1"/>
</dbReference>
<dbReference type="RefSeq" id="WP_116542275.1">
    <property type="nucleotide sequence ID" value="NZ_QEKI01000002.1"/>
</dbReference>
<proteinExistence type="predicted"/>
<dbReference type="Proteomes" id="UP000245466">
    <property type="component" value="Unassembled WGS sequence"/>
</dbReference>
<protein>
    <recommendedName>
        <fullName evidence="5">Toprim domain-containing protein</fullName>
    </recommendedName>
</protein>
<dbReference type="Pfam" id="PF21957">
    <property type="entry name" value="Zn_ribbon_16"/>
    <property type="match status" value="1"/>
</dbReference>
<dbReference type="EMBL" id="QEKI01000002">
    <property type="protein sequence ID" value="PVY43264.1"/>
    <property type="molecule type" value="Genomic_DNA"/>
</dbReference>
<gene>
    <name evidence="3" type="ORF">C8E01_102443</name>
</gene>